<feature type="domain" description="YrhK" evidence="2">
    <location>
        <begin position="10"/>
        <end position="60"/>
    </location>
</feature>
<dbReference type="InterPro" id="IPR025424">
    <property type="entry name" value="YrhK_domain"/>
</dbReference>
<dbReference type="OrthoDB" id="5519470at2"/>
<dbReference type="Pfam" id="PF14145">
    <property type="entry name" value="YrhK"/>
    <property type="match status" value="1"/>
</dbReference>
<keyword evidence="1" id="KW-0472">Membrane</keyword>
<dbReference type="RefSeq" id="WP_086678218.1">
    <property type="nucleotide sequence ID" value="NZ_FNUJ01000013.1"/>
</dbReference>
<keyword evidence="1" id="KW-0812">Transmembrane</keyword>
<keyword evidence="1" id="KW-1133">Transmembrane helix</keyword>
<feature type="transmembrane region" description="Helical" evidence="1">
    <location>
        <begin position="12"/>
        <end position="34"/>
    </location>
</feature>
<gene>
    <name evidence="3" type="ORF">SAMN05421837_113220</name>
</gene>
<reference evidence="4" key="1">
    <citation type="submission" date="2016-10" db="EMBL/GenBank/DDBJ databases">
        <authorList>
            <person name="Varghese N."/>
            <person name="Submissions S."/>
        </authorList>
    </citation>
    <scope>NUCLEOTIDE SEQUENCE [LARGE SCALE GENOMIC DNA]</scope>
    <source>
        <strain evidence="4">DSM 44654</strain>
    </source>
</reference>
<name>A0A1H5RGD7_9PSEU</name>
<organism evidence="3 4">
    <name type="scientific">Amycolatopsis pretoriensis</name>
    <dbReference type="NCBI Taxonomy" id="218821"/>
    <lineage>
        <taxon>Bacteria</taxon>
        <taxon>Bacillati</taxon>
        <taxon>Actinomycetota</taxon>
        <taxon>Actinomycetes</taxon>
        <taxon>Pseudonocardiales</taxon>
        <taxon>Pseudonocardiaceae</taxon>
        <taxon>Amycolatopsis</taxon>
    </lineage>
</organism>
<proteinExistence type="predicted"/>
<dbReference type="EMBL" id="FNUJ01000013">
    <property type="protein sequence ID" value="SEF37390.1"/>
    <property type="molecule type" value="Genomic_DNA"/>
</dbReference>
<dbReference type="Proteomes" id="UP000198878">
    <property type="component" value="Unassembled WGS sequence"/>
</dbReference>
<protein>
    <submittedName>
        <fullName evidence="3">YrhK-like protein</fullName>
    </submittedName>
</protein>
<sequence>MTVRFFVREFPAIHLAIGVIGNVIFFVGSVLFIWHTTETLAIWLFIIGSFGMMLGAIGQAFYTWERHRLNGAPGARPQEPSRAAG</sequence>
<evidence type="ECO:0000256" key="1">
    <source>
        <dbReference type="SAM" id="Phobius"/>
    </source>
</evidence>
<evidence type="ECO:0000259" key="2">
    <source>
        <dbReference type="Pfam" id="PF14145"/>
    </source>
</evidence>
<evidence type="ECO:0000313" key="3">
    <source>
        <dbReference type="EMBL" id="SEF37390.1"/>
    </source>
</evidence>
<feature type="transmembrane region" description="Helical" evidence="1">
    <location>
        <begin position="40"/>
        <end position="62"/>
    </location>
</feature>
<accession>A0A1H5RGD7</accession>
<dbReference type="AlphaFoldDB" id="A0A1H5RGD7"/>
<evidence type="ECO:0000313" key="4">
    <source>
        <dbReference type="Proteomes" id="UP000198878"/>
    </source>
</evidence>
<keyword evidence="4" id="KW-1185">Reference proteome</keyword>